<accession>A0A6J4PYR0</accession>
<protein>
    <submittedName>
        <fullName evidence="1">Uncharacterized protein</fullName>
    </submittedName>
</protein>
<name>A0A6J4PYR0_9PSEU</name>
<dbReference type="AlphaFoldDB" id="A0A6J4PYR0"/>
<dbReference type="EMBL" id="CADCUS010000467">
    <property type="protein sequence ID" value="CAA9429629.1"/>
    <property type="molecule type" value="Genomic_DNA"/>
</dbReference>
<reference evidence="1" key="1">
    <citation type="submission" date="2020-02" db="EMBL/GenBank/DDBJ databases">
        <authorList>
            <person name="Meier V. D."/>
        </authorList>
    </citation>
    <scope>NUCLEOTIDE SEQUENCE</scope>
    <source>
        <strain evidence="1">AVDCRST_MAG66</strain>
    </source>
</reference>
<organism evidence="1">
    <name type="scientific">uncultured Pseudonocardia sp</name>
    <dbReference type="NCBI Taxonomy" id="211455"/>
    <lineage>
        <taxon>Bacteria</taxon>
        <taxon>Bacillati</taxon>
        <taxon>Actinomycetota</taxon>
        <taxon>Actinomycetes</taxon>
        <taxon>Pseudonocardiales</taxon>
        <taxon>Pseudonocardiaceae</taxon>
        <taxon>Pseudonocardia</taxon>
        <taxon>environmental samples</taxon>
    </lineage>
</organism>
<proteinExistence type="predicted"/>
<sequence length="56" mass="5824">MAQLALLLAERGDETGLIRRADGGDRDAAAQLACCSPSAATKPGWPTVPISETRTL</sequence>
<gene>
    <name evidence="1" type="ORF">AVDCRST_MAG66-3235</name>
</gene>
<evidence type="ECO:0000313" key="1">
    <source>
        <dbReference type="EMBL" id="CAA9429629.1"/>
    </source>
</evidence>